<dbReference type="EMBL" id="JAKRKC020000001">
    <property type="protein sequence ID" value="MCK2214276.1"/>
    <property type="molecule type" value="Genomic_DNA"/>
</dbReference>
<proteinExistence type="predicted"/>
<comment type="caution">
    <text evidence="1">The sequence shown here is derived from an EMBL/GenBank/DDBJ whole genome shotgun (WGS) entry which is preliminary data.</text>
</comment>
<evidence type="ECO:0000313" key="1">
    <source>
        <dbReference type="EMBL" id="MCK2214276.1"/>
    </source>
</evidence>
<reference evidence="1 2" key="1">
    <citation type="submission" date="2022-04" db="EMBL/GenBank/DDBJ databases">
        <title>Genome draft of Actinomadura sp. ATCC 31491.</title>
        <authorList>
            <person name="Shi X."/>
            <person name="Du Y."/>
        </authorList>
    </citation>
    <scope>NUCLEOTIDE SEQUENCE [LARGE SCALE GENOMIC DNA]</scope>
    <source>
        <strain evidence="1 2">ATCC 31491</strain>
    </source>
</reference>
<protein>
    <submittedName>
        <fullName evidence="1">Uncharacterized protein</fullName>
    </submittedName>
</protein>
<evidence type="ECO:0000313" key="2">
    <source>
        <dbReference type="Proteomes" id="UP001317259"/>
    </source>
</evidence>
<keyword evidence="2" id="KW-1185">Reference proteome</keyword>
<dbReference type="Proteomes" id="UP001317259">
    <property type="component" value="Unassembled WGS sequence"/>
</dbReference>
<organism evidence="1 2">
    <name type="scientific">Actinomadura luzonensis</name>
    <dbReference type="NCBI Taxonomy" id="2805427"/>
    <lineage>
        <taxon>Bacteria</taxon>
        <taxon>Bacillati</taxon>
        <taxon>Actinomycetota</taxon>
        <taxon>Actinomycetes</taxon>
        <taxon>Streptosporangiales</taxon>
        <taxon>Thermomonosporaceae</taxon>
        <taxon>Actinomadura</taxon>
    </lineage>
</organism>
<name>A0ABT0FQU6_9ACTN</name>
<sequence>MELDEIARRLQAVEGLDWSDIGKLFEEEKYGDFYRVGPVLVPTDFDTEGDKVHPEDREYAAEQAAVAEFLQHVVADMRALLDAVRS</sequence>
<dbReference type="RefSeq" id="WP_242380721.1">
    <property type="nucleotide sequence ID" value="NZ_JAKRKC020000001.1"/>
</dbReference>
<accession>A0ABT0FQU6</accession>
<gene>
    <name evidence="1" type="ORF">MF672_010805</name>
</gene>